<proteinExistence type="predicted"/>
<reference evidence="1 2" key="1">
    <citation type="submission" date="2014-12" db="EMBL/GenBank/DDBJ databases">
        <title>Complete genome sequence of Herbaspirillum rubrisubalbicans Os38.</title>
        <authorList>
            <person name="Chen M."/>
            <person name="An Q."/>
        </authorList>
    </citation>
    <scope>NUCLEOTIDE SEQUENCE [LARGE SCALE GENOMIC DNA]</scope>
    <source>
        <strain evidence="1 2">Os38</strain>
    </source>
</reference>
<comment type="caution">
    <text evidence="1">The sequence shown here is derived from an EMBL/GenBank/DDBJ whole genome shotgun (WGS) entry which is preliminary data.</text>
</comment>
<dbReference type="Proteomes" id="UP000248631">
    <property type="component" value="Unassembled WGS sequence"/>
</dbReference>
<organism evidence="1 2">
    <name type="scientific">Herbaspirillum rubrisubalbicans</name>
    <dbReference type="NCBI Taxonomy" id="80842"/>
    <lineage>
        <taxon>Bacteria</taxon>
        <taxon>Pseudomonadati</taxon>
        <taxon>Pseudomonadota</taxon>
        <taxon>Betaproteobacteria</taxon>
        <taxon>Burkholderiales</taxon>
        <taxon>Oxalobacteraceae</taxon>
        <taxon>Herbaspirillum</taxon>
    </lineage>
</organism>
<sequence>MPFNLYKRFVVATYAKATCLFQRSLLDPNRIARVSPPFQKVASYTITLFVGHKIPLKLGQKASFKNV</sequence>
<name>A0ABX9BVX5_9BURK</name>
<accession>A0ABX9BVX5</accession>
<protein>
    <submittedName>
        <fullName evidence="1">Uncharacterized protein</fullName>
    </submittedName>
</protein>
<evidence type="ECO:0000313" key="1">
    <source>
        <dbReference type="EMBL" id="RAM61933.1"/>
    </source>
</evidence>
<dbReference type="EMBL" id="JUGD01000031">
    <property type="protein sequence ID" value="RAM61933.1"/>
    <property type="molecule type" value="Genomic_DNA"/>
</dbReference>
<gene>
    <name evidence="1" type="ORF">RB24_23225</name>
</gene>
<keyword evidence="2" id="KW-1185">Reference proteome</keyword>
<evidence type="ECO:0000313" key="2">
    <source>
        <dbReference type="Proteomes" id="UP000248631"/>
    </source>
</evidence>